<evidence type="ECO:0000256" key="3">
    <source>
        <dbReference type="ARBA" id="ARBA00007811"/>
    </source>
</evidence>
<sequence length="298" mass="34475">MDARAIVRIQIRHHHHIFRRKNHQTRLNIRPTSLTSDSCTCMREMSTSSNFGFPKAQETTLVHNCLFRPSFPGEMRLSIRLAYLFLYNLLQFCGHTWIFANMTARFLTFGGDALADTFYAVGVVMSLCQLLSVLELFHIADGIEKARLLPRFVQVMTRNFLLFMVIVSQEEVQSKPVVCAQFYLWNILDLLRYPHVLLCLMGTDSFGMLWARYTLSIPIYIISVITEGITIHQSLPYFESLGTYSFQLSLPVSTPIYFPILLKAYLPLLAVGACVTVWHSLRARELRLEKWNKKIKRK</sequence>
<keyword evidence="11 15" id="KW-0275">Fatty acid biosynthesis</keyword>
<evidence type="ECO:0000256" key="2">
    <source>
        <dbReference type="ARBA" id="ARBA00005194"/>
    </source>
</evidence>
<comment type="pathway">
    <text evidence="2 15">Lipid metabolism; fatty acid biosynthesis.</text>
</comment>
<accession>A0A4W5JU92</accession>
<dbReference type="GO" id="GO:0005789">
    <property type="term" value="C:endoplasmic reticulum membrane"/>
    <property type="evidence" value="ECO:0007669"/>
    <property type="project" value="UniProtKB-SubCell"/>
</dbReference>
<dbReference type="Ensembl" id="ENSHHUT00000008790.1">
    <property type="protein sequence ID" value="ENSHHUP00000008533.1"/>
    <property type="gene ID" value="ENSHHUG00000005228.1"/>
</dbReference>
<dbReference type="InterPro" id="IPR007482">
    <property type="entry name" value="Tyr_Pase-like_PTPLA"/>
</dbReference>
<keyword evidence="9 15" id="KW-0443">Lipid metabolism</keyword>
<dbReference type="EC" id="4.2.1.134" evidence="4 15"/>
<evidence type="ECO:0000256" key="13">
    <source>
        <dbReference type="ARBA" id="ARBA00023688"/>
    </source>
</evidence>
<keyword evidence="7 15" id="KW-0276">Fatty acid metabolism</keyword>
<evidence type="ECO:0000256" key="7">
    <source>
        <dbReference type="ARBA" id="ARBA00022832"/>
    </source>
</evidence>
<comment type="catalytic activity">
    <reaction evidence="13">
        <text>(3R)-hydroxyhexadecanoyl-CoA = (2E)-hexadecenoyl-CoA + H2O</text>
        <dbReference type="Rhea" id="RHEA:39159"/>
        <dbReference type="ChEBI" id="CHEBI:15377"/>
        <dbReference type="ChEBI" id="CHEBI:61526"/>
        <dbReference type="ChEBI" id="CHEBI:74278"/>
    </reaction>
    <physiologicalReaction direction="left-to-right" evidence="13">
        <dbReference type="Rhea" id="RHEA:39160"/>
    </physiologicalReaction>
</comment>
<comment type="subcellular location">
    <subcellularLocation>
        <location evidence="15">Endoplasmic reticulum membrane</location>
        <topology evidence="15">Multi-pass membrane protein</topology>
    </subcellularLocation>
    <subcellularLocation>
        <location evidence="1">Membrane</location>
        <topology evidence="1">Multi-pass membrane protein</topology>
    </subcellularLocation>
</comment>
<dbReference type="GO" id="GO:0030148">
    <property type="term" value="P:sphingolipid biosynthetic process"/>
    <property type="evidence" value="ECO:0007669"/>
    <property type="project" value="TreeGrafter"/>
</dbReference>
<dbReference type="PANTHER" id="PTHR11035:SF16">
    <property type="entry name" value="VERY-LONG-CHAIN (3R)-3-HYDROXYACYL-COA DEHYDRATASE 4"/>
    <property type="match status" value="1"/>
</dbReference>
<dbReference type="PANTHER" id="PTHR11035">
    <property type="entry name" value="VERY-LONG-CHAIN (3R)-3-HYDROXYACYL-COA DEHYDRATASE"/>
    <property type="match status" value="1"/>
</dbReference>
<evidence type="ECO:0000256" key="15">
    <source>
        <dbReference type="RuleBase" id="RU363109"/>
    </source>
</evidence>
<protein>
    <recommendedName>
        <fullName evidence="4 15">Very-long-chain (3R)-3-hydroxyacyl-CoA dehydratase</fullName>
        <ecNumber evidence="4 15">4.2.1.134</ecNumber>
    </recommendedName>
</protein>
<name>A0A4W5JU92_9TELE</name>
<proteinExistence type="inferred from homology"/>
<dbReference type="GO" id="GO:0030497">
    <property type="term" value="P:fatty acid elongation"/>
    <property type="evidence" value="ECO:0007669"/>
    <property type="project" value="TreeGrafter"/>
</dbReference>
<dbReference type="UniPathway" id="UPA00094"/>
<dbReference type="GO" id="GO:0102158">
    <property type="term" value="F:very-long-chain (3R)-3-hydroxyacyl-CoA dehydratase activity"/>
    <property type="evidence" value="ECO:0007669"/>
    <property type="project" value="UniProtKB-EC"/>
</dbReference>
<feature type="transmembrane region" description="Helical" evidence="15">
    <location>
        <begin position="217"/>
        <end position="236"/>
    </location>
</feature>
<evidence type="ECO:0000256" key="8">
    <source>
        <dbReference type="ARBA" id="ARBA00022989"/>
    </source>
</evidence>
<evidence type="ECO:0000313" key="16">
    <source>
        <dbReference type="Ensembl" id="ENSHHUP00000008533.1"/>
    </source>
</evidence>
<keyword evidence="6 15" id="KW-0812">Transmembrane</keyword>
<reference evidence="17" key="1">
    <citation type="submission" date="2018-06" db="EMBL/GenBank/DDBJ databases">
        <title>Genome assembly of Danube salmon.</title>
        <authorList>
            <person name="Macqueen D.J."/>
            <person name="Gundappa M.K."/>
        </authorList>
    </citation>
    <scope>NUCLEOTIDE SEQUENCE [LARGE SCALE GENOMIC DNA]</scope>
</reference>
<dbReference type="AlphaFoldDB" id="A0A4W5JU92"/>
<dbReference type="Pfam" id="PF04387">
    <property type="entry name" value="PTPLA"/>
    <property type="match status" value="1"/>
</dbReference>
<evidence type="ECO:0000256" key="11">
    <source>
        <dbReference type="ARBA" id="ARBA00023160"/>
    </source>
</evidence>
<reference evidence="16" key="2">
    <citation type="submission" date="2025-08" db="UniProtKB">
        <authorList>
            <consortium name="Ensembl"/>
        </authorList>
    </citation>
    <scope>IDENTIFICATION</scope>
</reference>
<keyword evidence="17" id="KW-1185">Reference proteome</keyword>
<dbReference type="GeneTree" id="ENSGT00530000062962"/>
<evidence type="ECO:0000256" key="9">
    <source>
        <dbReference type="ARBA" id="ARBA00023098"/>
    </source>
</evidence>
<keyword evidence="8 15" id="KW-1133">Transmembrane helix</keyword>
<feature type="transmembrane region" description="Helical" evidence="15">
    <location>
        <begin position="256"/>
        <end position="278"/>
    </location>
</feature>
<evidence type="ECO:0000256" key="12">
    <source>
        <dbReference type="ARBA" id="ARBA00023239"/>
    </source>
</evidence>
<comment type="caution">
    <text evidence="15">Lacks conserved residue(s) required for the propagation of feature annotation.</text>
</comment>
<reference evidence="16" key="3">
    <citation type="submission" date="2025-09" db="UniProtKB">
        <authorList>
            <consortium name="Ensembl"/>
        </authorList>
    </citation>
    <scope>IDENTIFICATION</scope>
</reference>
<keyword evidence="12 15" id="KW-0456">Lyase</keyword>
<evidence type="ECO:0000256" key="4">
    <source>
        <dbReference type="ARBA" id="ARBA00013122"/>
    </source>
</evidence>
<organism evidence="16 17">
    <name type="scientific">Hucho hucho</name>
    <name type="common">huchen</name>
    <dbReference type="NCBI Taxonomy" id="62062"/>
    <lineage>
        <taxon>Eukaryota</taxon>
        <taxon>Metazoa</taxon>
        <taxon>Chordata</taxon>
        <taxon>Craniata</taxon>
        <taxon>Vertebrata</taxon>
        <taxon>Euteleostomi</taxon>
        <taxon>Actinopterygii</taxon>
        <taxon>Neopterygii</taxon>
        <taxon>Teleostei</taxon>
        <taxon>Protacanthopterygii</taxon>
        <taxon>Salmoniformes</taxon>
        <taxon>Salmonidae</taxon>
        <taxon>Salmoninae</taxon>
        <taxon>Hucho</taxon>
    </lineage>
</organism>
<comment type="catalytic activity">
    <reaction evidence="14">
        <text>a very-long-chain (3R)-3-hydroxyacyl-CoA = a very-long-chain (2E)-enoyl-CoA + H2O</text>
        <dbReference type="Rhea" id="RHEA:45812"/>
        <dbReference type="ChEBI" id="CHEBI:15377"/>
        <dbReference type="ChEBI" id="CHEBI:83728"/>
        <dbReference type="ChEBI" id="CHEBI:85440"/>
        <dbReference type="EC" id="4.2.1.134"/>
    </reaction>
    <physiologicalReaction direction="left-to-right" evidence="14">
        <dbReference type="Rhea" id="RHEA:45813"/>
    </physiologicalReaction>
</comment>
<evidence type="ECO:0000256" key="6">
    <source>
        <dbReference type="ARBA" id="ARBA00022692"/>
    </source>
</evidence>
<comment type="function">
    <text evidence="15">Catalyzes the third of the four reactions of the long-chain fatty acids elongation cycle. This endoplasmic reticulum-bound enzymatic process, allows the addition of two carbons to the chain of long- and very long-chain fatty acids/VLCFAs per cycle. This enzyme catalyzes the dehydration of the 3-hydroxyacyl-CoA intermediate into trans-2,3-enoyl-CoA, within each cycle of fatty acid elongation. Thereby, it participates to the production of VLCFAs of different chain lengths that are involved in multiple biological processes as precursors of membrane lipids and lipid mediators.</text>
</comment>
<evidence type="ECO:0000313" key="17">
    <source>
        <dbReference type="Proteomes" id="UP000314982"/>
    </source>
</evidence>
<keyword evidence="15" id="KW-0256">Endoplasmic reticulum</keyword>
<dbReference type="STRING" id="62062.ENSHHUP00000008533"/>
<comment type="similarity">
    <text evidence="3 15">Belongs to the very long-chain fatty acids dehydratase HACD family.</text>
</comment>
<dbReference type="GO" id="GO:0042761">
    <property type="term" value="P:very long-chain fatty acid biosynthetic process"/>
    <property type="evidence" value="ECO:0007669"/>
    <property type="project" value="TreeGrafter"/>
</dbReference>
<feature type="transmembrane region" description="Helical" evidence="15">
    <location>
        <begin position="118"/>
        <end position="137"/>
    </location>
</feature>
<evidence type="ECO:0000256" key="5">
    <source>
        <dbReference type="ARBA" id="ARBA00022516"/>
    </source>
</evidence>
<keyword evidence="5 15" id="KW-0444">Lipid biosynthesis</keyword>
<evidence type="ECO:0000256" key="1">
    <source>
        <dbReference type="ARBA" id="ARBA00004141"/>
    </source>
</evidence>
<feature type="transmembrane region" description="Helical" evidence="15">
    <location>
        <begin position="77"/>
        <end position="98"/>
    </location>
</feature>
<dbReference type="Proteomes" id="UP000314982">
    <property type="component" value="Unassembled WGS sequence"/>
</dbReference>
<keyword evidence="10 15" id="KW-0472">Membrane</keyword>
<evidence type="ECO:0000256" key="10">
    <source>
        <dbReference type="ARBA" id="ARBA00023136"/>
    </source>
</evidence>
<evidence type="ECO:0000256" key="14">
    <source>
        <dbReference type="ARBA" id="ARBA00023727"/>
    </source>
</evidence>